<evidence type="ECO:0008006" key="9">
    <source>
        <dbReference type="Google" id="ProtNLM"/>
    </source>
</evidence>
<dbReference type="InterPro" id="IPR008429">
    <property type="entry name" value="CLPTM1"/>
</dbReference>
<accession>A0ABR1ELD0</accession>
<evidence type="ECO:0000313" key="8">
    <source>
        <dbReference type="Proteomes" id="UP001303046"/>
    </source>
</evidence>
<keyword evidence="3 6" id="KW-0812">Transmembrane</keyword>
<evidence type="ECO:0000256" key="5">
    <source>
        <dbReference type="ARBA" id="ARBA00023136"/>
    </source>
</evidence>
<name>A0ABR1ELD0_NECAM</name>
<feature type="transmembrane region" description="Helical" evidence="6">
    <location>
        <begin position="495"/>
        <end position="515"/>
    </location>
</feature>
<dbReference type="Pfam" id="PF05602">
    <property type="entry name" value="CLPTM1"/>
    <property type="match status" value="1"/>
</dbReference>
<feature type="transmembrane region" description="Helical" evidence="6">
    <location>
        <begin position="347"/>
        <end position="367"/>
    </location>
</feature>
<comment type="similarity">
    <text evidence="2">Belongs to the CLPTM1 family.</text>
</comment>
<evidence type="ECO:0000313" key="7">
    <source>
        <dbReference type="EMBL" id="KAK6763472.1"/>
    </source>
</evidence>
<evidence type="ECO:0000256" key="4">
    <source>
        <dbReference type="ARBA" id="ARBA00022989"/>
    </source>
</evidence>
<comment type="subcellular location">
    <subcellularLocation>
        <location evidence="1">Membrane</location>
        <topology evidence="1">Multi-pass membrane protein</topology>
    </subcellularLocation>
</comment>
<keyword evidence="5 6" id="KW-0472">Membrane</keyword>
<feature type="transmembrane region" description="Helical" evidence="6">
    <location>
        <begin position="466"/>
        <end position="488"/>
    </location>
</feature>
<evidence type="ECO:0000256" key="1">
    <source>
        <dbReference type="ARBA" id="ARBA00004141"/>
    </source>
</evidence>
<dbReference type="Proteomes" id="UP001303046">
    <property type="component" value="Unassembled WGS sequence"/>
</dbReference>
<evidence type="ECO:0000256" key="3">
    <source>
        <dbReference type="ARBA" id="ARBA00022692"/>
    </source>
</evidence>
<keyword evidence="8" id="KW-1185">Reference proteome</keyword>
<dbReference type="EMBL" id="JAVFWL010000006">
    <property type="protein sequence ID" value="KAK6763472.1"/>
    <property type="molecule type" value="Genomic_DNA"/>
</dbReference>
<feature type="transmembrane region" description="Helical" evidence="6">
    <location>
        <begin position="292"/>
        <end position="310"/>
    </location>
</feature>
<reference evidence="7 8" key="1">
    <citation type="submission" date="2023-08" db="EMBL/GenBank/DDBJ databases">
        <title>A Necator americanus chromosomal reference genome.</title>
        <authorList>
            <person name="Ilik V."/>
            <person name="Petrzelkova K.J."/>
            <person name="Pardy F."/>
            <person name="Fuh T."/>
            <person name="Niatou-Singa F.S."/>
            <person name="Gouil Q."/>
            <person name="Baker L."/>
            <person name="Ritchie M.E."/>
            <person name="Jex A.R."/>
            <person name="Gazzola D."/>
            <person name="Li H."/>
            <person name="Toshio Fujiwara R."/>
            <person name="Zhan B."/>
            <person name="Aroian R.V."/>
            <person name="Pafco B."/>
            <person name="Schwarz E.M."/>
        </authorList>
    </citation>
    <scope>NUCLEOTIDE SEQUENCE [LARGE SCALE GENOMIC DNA]</scope>
    <source>
        <strain evidence="7 8">Aroian</strain>
        <tissue evidence="7">Whole animal</tissue>
    </source>
</reference>
<evidence type="ECO:0000256" key="2">
    <source>
        <dbReference type="ARBA" id="ARBA00009310"/>
    </source>
</evidence>
<evidence type="ECO:0000256" key="6">
    <source>
        <dbReference type="SAM" id="Phobius"/>
    </source>
</evidence>
<protein>
    <recommendedName>
        <fullName evidence="9">Cleft lip and palate transmembrane protein 1</fullName>
    </recommendedName>
</protein>
<dbReference type="PANTHER" id="PTHR21347:SF14">
    <property type="entry name" value="LIPID SCRAMBLASE CLPTM1-RELATED"/>
    <property type="match status" value="1"/>
</dbReference>
<comment type="caution">
    <text evidence="7">The sequence shown here is derived from an EMBL/GenBank/DDBJ whole genome shotgun (WGS) entry which is preliminary data.</text>
</comment>
<organism evidence="7 8">
    <name type="scientific">Necator americanus</name>
    <name type="common">Human hookworm</name>
    <dbReference type="NCBI Taxonomy" id="51031"/>
    <lineage>
        <taxon>Eukaryota</taxon>
        <taxon>Metazoa</taxon>
        <taxon>Ecdysozoa</taxon>
        <taxon>Nematoda</taxon>
        <taxon>Chromadorea</taxon>
        <taxon>Rhabditida</taxon>
        <taxon>Rhabditina</taxon>
        <taxon>Rhabditomorpha</taxon>
        <taxon>Strongyloidea</taxon>
        <taxon>Ancylostomatidae</taxon>
        <taxon>Bunostominae</taxon>
        <taxon>Necator</taxon>
    </lineage>
</organism>
<dbReference type="PANTHER" id="PTHR21347">
    <property type="entry name" value="CLEFT LIP AND PALATE ASSOCIATED TRANSMEMBRANE PROTEIN-RELATED"/>
    <property type="match status" value="1"/>
</dbReference>
<gene>
    <name evidence="7" type="primary">Necator_chrX.g24137</name>
    <name evidence="7" type="ORF">RB195_023972</name>
</gene>
<feature type="transmembrane region" description="Helical" evidence="6">
    <location>
        <begin position="379"/>
        <end position="403"/>
    </location>
</feature>
<feature type="transmembrane region" description="Helical" evidence="6">
    <location>
        <begin position="535"/>
        <end position="553"/>
    </location>
</feature>
<proteinExistence type="inferred from homology"/>
<keyword evidence="4 6" id="KW-1133">Transmembrane helix</keyword>
<sequence length="623" mass="72697">MEYTVERRAFGDNFHEGGMWAVFKSLVCRILLVYFATSIIKSLSGGPSQVTDKSAPKRAVFQPSKNLFASGQPFDLHMYLDDSEQRLWNLENRYLFWQQLNVLYGDYSGGPAKDGVLVFERTISTPQSLLRNQSLYLHVFITKAGHSPNPKDRSYIKREVIYGVYQLNKYKKRHYKTTANLLTGKSEQNKQVLEKAAKMNFEILNFWHPNLTVSLVDDQTRWTQGSLPPPLDEAVTFDTTAGFYLPILFFNNYWNLGSEYMPINDTVKKITLRISYQPVSLFKYQLYASQQVSLIFEMLASLAHLMHYIISFLMRNKWPSILGGDVFEQDDDDQDIIKRALMETNPLLLALTVFVSLLHTVFEFLAFKNDIQFWRSRKDLAGLSVRSALFSIFQSTVVFLYIYDNDTNWLVRMSVGFGLLIECWKIPKVVNVEVDYSKRLFNFLPKLKFSDKGSYVESETKAYDELAFKCLLWILLPLLAGYAVYSLIYIEHRGWYSWMLSMFYGFLLMFGFIMMTPQLFINYKLKSVAHLPWRMLTYKFINTFIDDLFAFVIRMPLMYRIGCFRDDIIFLIYLCQRWIYRVDPKRKNEFGTSFESGAVNAANIADVVNARDKQADLKSKKDK</sequence>